<accession>A0AAD2JDP2</accession>
<reference evidence="1 2" key="1">
    <citation type="submission" date="2018-05" db="EMBL/GenBank/DDBJ databases">
        <title>Evolution of small genomes with special reference to Mycobacterium leprae.</title>
        <authorList>
            <person name="Mohanty P.S."/>
            <person name="Bansal A.K."/>
            <person name="Gupta U.D."/>
            <person name="Naaz F."/>
            <person name="Dwivedi V.D."/>
            <person name="Singh H."/>
            <person name="Gupta G."/>
            <person name="Sharma S."/>
            <person name="Arora M."/>
        </authorList>
    </citation>
    <scope>NUCLEOTIDE SEQUENCE [LARGE SCALE GENOMIC DNA]</scope>
    <source>
        <strain evidence="1 2">MRHRU-235-G</strain>
    </source>
</reference>
<name>A0AAD2JDP2_MYCLR</name>
<protein>
    <submittedName>
        <fullName evidence="1">Uncharacterized protein</fullName>
    </submittedName>
</protein>
<sequence>MQLVNRISGALLVLVRMHVGYYCLYELCLFSATTAAQVHPHDGVIAVAGYLQGALVDRCISRRLASAAVTLPPRTSKALL</sequence>
<organism evidence="1 2">
    <name type="scientific">Mycobacterium leprae</name>
    <dbReference type="NCBI Taxonomy" id="1769"/>
    <lineage>
        <taxon>Bacteria</taxon>
        <taxon>Bacillati</taxon>
        <taxon>Actinomycetota</taxon>
        <taxon>Actinomycetes</taxon>
        <taxon>Mycobacteriales</taxon>
        <taxon>Mycobacteriaceae</taxon>
        <taxon>Mycobacterium</taxon>
    </lineage>
</organism>
<proteinExistence type="predicted"/>
<dbReference type="AlphaFoldDB" id="A0AAD2JDP2"/>
<dbReference type="RefSeq" id="WP_049769782.1">
    <property type="nucleotide sequence ID" value="NZ_CP029543.1"/>
</dbReference>
<gene>
    <name evidence="1" type="ORF">DIJ64_08690</name>
</gene>
<evidence type="ECO:0000313" key="2">
    <source>
        <dbReference type="Proteomes" id="UP000249682"/>
    </source>
</evidence>
<dbReference type="EMBL" id="CP029543">
    <property type="protein sequence ID" value="AWV48107.1"/>
    <property type="molecule type" value="Genomic_DNA"/>
</dbReference>
<evidence type="ECO:0000313" key="1">
    <source>
        <dbReference type="EMBL" id="AWV48107.1"/>
    </source>
</evidence>
<dbReference type="Proteomes" id="UP000249682">
    <property type="component" value="Chromosome"/>
</dbReference>